<dbReference type="EMBL" id="MF785092">
    <property type="protein sequence ID" value="AUJ21233.1"/>
    <property type="molecule type" value="Genomic_DNA"/>
</dbReference>
<gene>
    <name evidence="2" type="primary">atp8</name>
</gene>
<proteinExistence type="predicted"/>
<keyword evidence="1" id="KW-0472">Membrane</keyword>
<feature type="transmembrane region" description="Helical" evidence="1">
    <location>
        <begin position="6"/>
        <end position="27"/>
    </location>
</feature>
<name>A0A2I6BYK9_9GAST</name>
<sequence>MPQLSPMLGMLIFLIVLFAYTILLSGLSKKMHFVQKTKMSESQKKSFKVF</sequence>
<keyword evidence="1" id="KW-0812">Transmembrane</keyword>
<organism evidence="2">
    <name type="scientific">Hypselodoris bullockii</name>
    <dbReference type="NCBI Taxonomy" id="3244420"/>
    <lineage>
        <taxon>Eukaryota</taxon>
        <taxon>Metazoa</taxon>
        <taxon>Spiralia</taxon>
        <taxon>Lophotrochozoa</taxon>
        <taxon>Mollusca</taxon>
        <taxon>Gastropoda</taxon>
        <taxon>Heterobranchia</taxon>
        <taxon>Euthyneura</taxon>
        <taxon>Nudipleura</taxon>
        <taxon>Nudibranchia</taxon>
        <taxon>Doridina</taxon>
        <taxon>Eudoridoidea</taxon>
        <taxon>Chromodorididae</taxon>
        <taxon>Hypselodoris</taxon>
    </lineage>
</organism>
<evidence type="ECO:0000313" key="2">
    <source>
        <dbReference type="EMBL" id="AUJ21233.1"/>
    </source>
</evidence>
<protein>
    <submittedName>
        <fullName evidence="2">ATP synthase F0 subunit 8</fullName>
    </submittedName>
</protein>
<accession>A0A2I6BYK9</accession>
<reference evidence="2" key="1">
    <citation type="submission" date="2017-08" db="EMBL/GenBank/DDBJ databases">
        <title>The complete mitogenome of Hypselodoris bullocki.</title>
        <authorList>
            <person name="Lin G.-M."/>
            <person name="Xiang P."/>
            <person name="Hsiao C.-D."/>
        </authorList>
    </citation>
    <scope>NUCLEOTIDE SEQUENCE</scope>
    <source>
        <tissue evidence="2">Muscle</tissue>
    </source>
</reference>
<keyword evidence="1" id="KW-1133">Transmembrane helix</keyword>
<keyword evidence="2" id="KW-0496">Mitochondrion</keyword>
<geneLocation type="mitochondrion" evidence="2"/>
<evidence type="ECO:0000256" key="1">
    <source>
        <dbReference type="SAM" id="Phobius"/>
    </source>
</evidence>
<dbReference type="AlphaFoldDB" id="A0A2I6BYK9"/>